<gene>
    <name evidence="13" type="ORF">KL946_001757</name>
</gene>
<dbReference type="InterPro" id="IPR034003">
    <property type="entry name" value="ABCG_PDR_2"/>
</dbReference>
<feature type="transmembrane region" description="Helical" evidence="11">
    <location>
        <begin position="744"/>
        <end position="762"/>
    </location>
</feature>
<evidence type="ECO:0000256" key="2">
    <source>
        <dbReference type="ARBA" id="ARBA00006012"/>
    </source>
</evidence>
<feature type="region of interest" description="Disordered" evidence="10">
    <location>
        <begin position="1606"/>
        <end position="1625"/>
    </location>
</feature>
<dbReference type="InterPro" id="IPR034001">
    <property type="entry name" value="ABCG_PDR_1"/>
</dbReference>
<keyword evidence="14" id="KW-1185">Reference proteome</keyword>
<dbReference type="PROSITE" id="PS50893">
    <property type="entry name" value="ABC_TRANSPORTER_2"/>
    <property type="match status" value="2"/>
</dbReference>
<keyword evidence="4 11" id="KW-0812">Transmembrane</keyword>
<keyword evidence="9 11" id="KW-0472">Membrane</keyword>
<dbReference type="Pfam" id="PF00005">
    <property type="entry name" value="ABC_tran"/>
    <property type="match status" value="2"/>
</dbReference>
<evidence type="ECO:0000256" key="11">
    <source>
        <dbReference type="SAM" id="Phobius"/>
    </source>
</evidence>
<keyword evidence="8 11" id="KW-1133">Transmembrane helix</keyword>
<feature type="transmembrane region" description="Helical" evidence="11">
    <location>
        <begin position="721"/>
        <end position="738"/>
    </location>
</feature>
<feature type="transmembrane region" description="Helical" evidence="11">
    <location>
        <begin position="1372"/>
        <end position="1399"/>
    </location>
</feature>
<accession>A0ABQ7RIY4</accession>
<dbReference type="Pfam" id="PF19055">
    <property type="entry name" value="ABC2_membrane_7"/>
    <property type="match status" value="1"/>
</dbReference>
<evidence type="ECO:0000256" key="1">
    <source>
        <dbReference type="ARBA" id="ARBA00004141"/>
    </source>
</evidence>
<dbReference type="InterPro" id="IPR003593">
    <property type="entry name" value="AAA+_ATPase"/>
</dbReference>
<dbReference type="Gene3D" id="3.40.50.300">
    <property type="entry name" value="P-loop containing nucleotide triphosphate hydrolases"/>
    <property type="match status" value="2"/>
</dbReference>
<feature type="transmembrane region" description="Helical" evidence="11">
    <location>
        <begin position="881"/>
        <end position="899"/>
    </location>
</feature>
<dbReference type="CDD" id="cd03232">
    <property type="entry name" value="ABCG_PDR_domain2"/>
    <property type="match status" value="1"/>
</dbReference>
<proteinExistence type="inferred from homology"/>
<evidence type="ECO:0000256" key="4">
    <source>
        <dbReference type="ARBA" id="ARBA00022692"/>
    </source>
</evidence>
<feature type="domain" description="ABC transporter" evidence="12">
    <location>
        <begin position="271"/>
        <end position="523"/>
    </location>
</feature>
<dbReference type="InterPro" id="IPR010929">
    <property type="entry name" value="PDR_CDR_ABC"/>
</dbReference>
<dbReference type="InterPro" id="IPR013525">
    <property type="entry name" value="ABC2_TM"/>
</dbReference>
<evidence type="ECO:0000256" key="3">
    <source>
        <dbReference type="ARBA" id="ARBA00022448"/>
    </source>
</evidence>
<feature type="domain" description="ABC transporter" evidence="12">
    <location>
        <begin position="963"/>
        <end position="1205"/>
    </location>
</feature>
<comment type="subcellular location">
    <subcellularLocation>
        <location evidence="1">Membrane</location>
        <topology evidence="1">Multi-pass membrane protein</topology>
    </subcellularLocation>
</comment>
<evidence type="ECO:0000256" key="9">
    <source>
        <dbReference type="ARBA" id="ARBA00023136"/>
    </source>
</evidence>
<comment type="similarity">
    <text evidence="2">Belongs to the ABC transporter superfamily. ABCG family. PDR (TC 3.A.1.205) subfamily.</text>
</comment>
<dbReference type="PANTHER" id="PTHR19241">
    <property type="entry name" value="ATP-BINDING CASSETTE TRANSPORTER"/>
    <property type="match status" value="1"/>
</dbReference>
<evidence type="ECO:0000256" key="10">
    <source>
        <dbReference type="SAM" id="MobiDB-lite"/>
    </source>
</evidence>
<keyword evidence="3" id="KW-0813">Transport</keyword>
<evidence type="ECO:0000256" key="8">
    <source>
        <dbReference type="ARBA" id="ARBA00022989"/>
    </source>
</evidence>
<evidence type="ECO:0000313" key="14">
    <source>
        <dbReference type="Proteomes" id="UP000697297"/>
    </source>
</evidence>
<feature type="transmembrane region" description="Helical" evidence="11">
    <location>
        <begin position="632"/>
        <end position="652"/>
    </location>
</feature>
<evidence type="ECO:0000313" key="13">
    <source>
        <dbReference type="EMBL" id="KAG7766569.1"/>
    </source>
</evidence>
<name>A0ABQ7RIY4_9ASCO</name>
<dbReference type="InterPro" id="IPR003439">
    <property type="entry name" value="ABC_transporter-like_ATP-bd"/>
</dbReference>
<reference evidence="13 14" key="1">
    <citation type="journal article" date="2021" name="G3 (Bethesda)">
        <title>Genomic diversity, chromosomal rearrangements, and interspecies hybridization in the ogataea polymorpha species complex.</title>
        <authorList>
            <person name="Hanson S.J."/>
            <person name="Cinneide E.O."/>
            <person name="Salzberg L.I."/>
            <person name="Wolfe K.H."/>
            <person name="McGowan J."/>
            <person name="Fitzpatrick D.A."/>
            <person name="Matlin K."/>
        </authorList>
    </citation>
    <scope>NUCLEOTIDE SEQUENCE [LARGE SCALE GENOMIC DNA]</scope>
    <source>
        <strain evidence="13">81-436-3</strain>
    </source>
</reference>
<feature type="transmembrane region" description="Helical" evidence="11">
    <location>
        <begin position="774"/>
        <end position="796"/>
    </location>
</feature>
<dbReference type="SMART" id="SM00382">
    <property type="entry name" value="AAA"/>
    <property type="match status" value="2"/>
</dbReference>
<dbReference type="Pfam" id="PF06422">
    <property type="entry name" value="PDR_CDR"/>
    <property type="match status" value="1"/>
</dbReference>
<evidence type="ECO:0000256" key="6">
    <source>
        <dbReference type="ARBA" id="ARBA00022741"/>
    </source>
</evidence>
<protein>
    <recommendedName>
        <fullName evidence="12">ABC transporter domain-containing protein</fullName>
    </recommendedName>
</protein>
<keyword evidence="5" id="KW-0677">Repeat</keyword>
<dbReference type="Pfam" id="PF01061">
    <property type="entry name" value="ABC2_membrane"/>
    <property type="match status" value="2"/>
</dbReference>
<feature type="transmembrane region" description="Helical" evidence="11">
    <location>
        <begin position="1332"/>
        <end position="1352"/>
    </location>
</feature>
<feature type="transmembrane region" description="Helical" evidence="11">
    <location>
        <begin position="664"/>
        <end position="688"/>
    </location>
</feature>
<feature type="transmembrane region" description="Helical" evidence="11">
    <location>
        <begin position="1297"/>
        <end position="1320"/>
    </location>
</feature>
<dbReference type="CDD" id="cd03233">
    <property type="entry name" value="ABCG_PDR_domain1"/>
    <property type="match status" value="1"/>
</dbReference>
<keyword evidence="7" id="KW-0067">ATP-binding</keyword>
<organism evidence="13 14">
    <name type="scientific">Ogataea haglerorum</name>
    <dbReference type="NCBI Taxonomy" id="1937702"/>
    <lineage>
        <taxon>Eukaryota</taxon>
        <taxon>Fungi</taxon>
        <taxon>Dikarya</taxon>
        <taxon>Ascomycota</taxon>
        <taxon>Saccharomycotina</taxon>
        <taxon>Pichiomycetes</taxon>
        <taxon>Pichiales</taxon>
        <taxon>Pichiaceae</taxon>
        <taxon>Ogataea</taxon>
    </lineage>
</organism>
<dbReference type="InterPro" id="IPR043926">
    <property type="entry name" value="ABCG_dom"/>
</dbReference>
<dbReference type="EMBL" id="JAHLUN010000004">
    <property type="protein sequence ID" value="KAG7766569.1"/>
    <property type="molecule type" value="Genomic_DNA"/>
</dbReference>
<dbReference type="Pfam" id="PF14510">
    <property type="entry name" value="ABC_trans_N"/>
    <property type="match status" value="1"/>
</dbReference>
<evidence type="ECO:0000259" key="12">
    <source>
        <dbReference type="PROSITE" id="PS50893"/>
    </source>
</evidence>
<keyword evidence="6" id="KW-0547">Nucleotide-binding</keyword>
<comment type="caution">
    <text evidence="13">The sequence shown here is derived from an EMBL/GenBank/DDBJ whole genome shotgun (WGS) entry which is preliminary data.</text>
</comment>
<dbReference type="InterPro" id="IPR027417">
    <property type="entry name" value="P-loop_NTPase"/>
</dbReference>
<evidence type="ECO:0000256" key="5">
    <source>
        <dbReference type="ARBA" id="ARBA00022737"/>
    </source>
</evidence>
<dbReference type="SUPFAM" id="SSF52540">
    <property type="entry name" value="P-loop containing nucleoside triphosphate hydrolases"/>
    <property type="match status" value="2"/>
</dbReference>
<feature type="transmembrane region" description="Helical" evidence="11">
    <location>
        <begin position="1454"/>
        <end position="1476"/>
    </location>
</feature>
<dbReference type="InterPro" id="IPR029481">
    <property type="entry name" value="ABC_trans_N"/>
</dbReference>
<sequence length="1625" mass="184098">MPQMRLYASLAWQAGRAERRSAGDPVWRIVASHYSRPTAVSGNLIASSQATSVAEHLRPRSPSTPRSSALWPRSLPAYLGLSLQPSKTRPWRKLRQSNASAGLRGSELSPRYFFGPTIFIYELPQQCKHQPAMSDSISVKSGESQYSGFDSNVETQVRGLARELSHVCAGETEKNDNDARSLIRTLTNYSQVPGVNPFVEDGVDARLNPDSDDFDAKLWIQNMRKLMDSDPDYYKPASLSVAFRNLRARGVVSSEDYQTTILTAPIKFVMEKYNNTFRKNVESRYFDILKPMDGLILPGTFTLVLGRPGAGCSTFLKAISSQTYGFEVAPESVISYDGFSPKDIRSNYRGEVTFSAEKDEHFPQLTVRQTLGFAAKLKAPRNRPQGVSAQAYADHMTKVYMAMYGLSHTADTKVGNDFVKGVSGGERKRVSTAELSLCGSKIQCWDNSTRGLDSATALEFLRALKTSATVLQTTPVTSVYQCSTDSYNLFDNVLLLYEGYQIYYGPAAHAKQFFQDMGYVCPPRQTTADFLTSLTSPKERITREGMEHRVPRTPKEFNDYWRASPEYADMVAQTDAHIKKSVEDDLREQFHQSHVARQEKGSRPRSPYTSTYWTQVRENMRRYWWKIKGDPSLLYFHVFSRVGLSLVISSLYYNLKNTTSDLYYRGACMFFATIFNAMSMMMEVIVCFEARQIAEKHKKYALYHPSTDALASVITEIPNKLVVNTAFNLVFYFMVNFRRTPGHFFFYLLTNLTSTLMMSHMMRSLVSLFRTLSGALTPAMFLVSMLVLYTGFAVPVKDMHGWSRWLNYLDPIAYAFEALIANEFHGREFVCNDFIPGYSGVPRENTICNTLGAEAGETTISGTRYIALAYKYYAKHKWRNWGINLSFAIFFLGVYLILVENSKSAMQKGDVLLFLSNWFKAPTHARAKSDIETANKIESVNFAKDEAGSTSDSGGLATGNGIFHWRDVSFDIKVGNKPKRILDHVDGWVKPGTLTALMGASGAGKTTLLDVLANRVTIGVVTGSIFVNGKERNQSFQRFTGYAQQQDLHIQTATVRESLRFSAYLRQDASVSKQEKDDYVEEIIRVLEMESYADAVVGEAGQGLNIEQRKRLTIGVELVAKPQLLLFLDEPTSGLDSQTAWSICQLLRKLSNSGQAILCTIHQPSARLLQEFDRLLFLAAGGKTVYFGELGPNCKTLIDYFEKNGAEPCPVHANPAEWMLEVIGAAPGSHAQKDYHEVWTSSPERAAVLEELHRLEEVADERTQHKETKQRQFATPFATQYLLVTKRMVQQYIRTPSYIYSKLLMAIGVSMFNGFTFFHANHTKQGLQNQMLSIYLMCTSGMVYFQQLLPLVEEERNVYEVRERPSKLYSWYAFVSATFTAELPWSFITGTLSFVTWYLPLGLYRDAEQTHSVSERAGLVWLLLTFFYIYATTLGYFCSFGLEVMSNGMNNSFMVFMLSMNFSGVLVYPTGFWTWLYHVSPLTWWIGGIVPAGIRDTRIRCASDEYVKLPPLSGQTCGQYMQEFITKNGGYVVNPDATDMCEFCSMSNSNQFLLQRHMNPDHMWRNFGLMVAYSAFNIICTYAFYYVFRVPKKRSRVEKETFFTEEAEDEKAAPKKWWQKLGKKN</sequence>
<dbReference type="Proteomes" id="UP000697297">
    <property type="component" value="Unassembled WGS sequence"/>
</dbReference>
<evidence type="ECO:0000256" key="7">
    <source>
        <dbReference type="ARBA" id="ARBA00022840"/>
    </source>
</evidence>
<feature type="transmembrane region" description="Helical" evidence="11">
    <location>
        <begin position="1567"/>
        <end position="1588"/>
    </location>
</feature>
<feature type="transmembrane region" description="Helical" evidence="11">
    <location>
        <begin position="1419"/>
        <end position="1442"/>
    </location>
</feature>